<accession>A0A4R3MVA2</accession>
<keyword evidence="2" id="KW-0808">Transferase</keyword>
<keyword evidence="1" id="KW-0328">Glycosyltransferase</keyword>
<dbReference type="PANTHER" id="PTHR12526">
    <property type="entry name" value="GLYCOSYLTRANSFERASE"/>
    <property type="match status" value="1"/>
</dbReference>
<reference evidence="5 6" key="1">
    <citation type="submission" date="2019-03" db="EMBL/GenBank/DDBJ databases">
        <title>Genomic Encyclopedia of Type Strains, Phase IV (KMG-IV): sequencing the most valuable type-strain genomes for metagenomic binning, comparative biology and taxonomic classification.</title>
        <authorList>
            <person name="Goeker M."/>
        </authorList>
    </citation>
    <scope>NUCLEOTIDE SEQUENCE [LARGE SCALE GENOMIC DNA]</scope>
    <source>
        <strain evidence="5 6">DSM 13587</strain>
    </source>
</reference>
<evidence type="ECO:0000256" key="2">
    <source>
        <dbReference type="ARBA" id="ARBA00022679"/>
    </source>
</evidence>
<dbReference type="InterPro" id="IPR028098">
    <property type="entry name" value="Glyco_trans_4-like_N"/>
</dbReference>
<evidence type="ECO:0000259" key="4">
    <source>
        <dbReference type="Pfam" id="PF13439"/>
    </source>
</evidence>
<dbReference type="EMBL" id="SMAO01000006">
    <property type="protein sequence ID" value="TCT20085.1"/>
    <property type="molecule type" value="Genomic_DNA"/>
</dbReference>
<comment type="caution">
    <text evidence="5">The sequence shown here is derived from an EMBL/GenBank/DDBJ whole genome shotgun (WGS) entry which is preliminary data.</text>
</comment>
<name>A0A4R3MVA2_9GAMM</name>
<evidence type="ECO:0000313" key="6">
    <source>
        <dbReference type="Proteomes" id="UP000295717"/>
    </source>
</evidence>
<protein>
    <submittedName>
        <fullName evidence="5">Uncharacterized protein</fullName>
    </submittedName>
</protein>
<keyword evidence="6" id="KW-1185">Reference proteome</keyword>
<dbReference type="AlphaFoldDB" id="A0A4R3MVA2"/>
<evidence type="ECO:0000259" key="3">
    <source>
        <dbReference type="Pfam" id="PF00534"/>
    </source>
</evidence>
<dbReference type="PANTHER" id="PTHR12526:SF510">
    <property type="entry name" value="D-INOSITOL 3-PHOSPHATE GLYCOSYLTRANSFERASE"/>
    <property type="match status" value="1"/>
</dbReference>
<evidence type="ECO:0000256" key="1">
    <source>
        <dbReference type="ARBA" id="ARBA00022676"/>
    </source>
</evidence>
<feature type="domain" description="Glycosyltransferase subfamily 4-like N-terminal" evidence="4">
    <location>
        <begin position="17"/>
        <end position="157"/>
    </location>
</feature>
<proteinExistence type="predicted"/>
<dbReference type="GO" id="GO:0016757">
    <property type="term" value="F:glycosyltransferase activity"/>
    <property type="evidence" value="ECO:0007669"/>
    <property type="project" value="UniProtKB-KW"/>
</dbReference>
<organism evidence="5 6">
    <name type="scientific">Thiobaca trueperi</name>
    <dbReference type="NCBI Taxonomy" id="127458"/>
    <lineage>
        <taxon>Bacteria</taxon>
        <taxon>Pseudomonadati</taxon>
        <taxon>Pseudomonadota</taxon>
        <taxon>Gammaproteobacteria</taxon>
        <taxon>Chromatiales</taxon>
        <taxon>Chromatiaceae</taxon>
        <taxon>Thiobaca</taxon>
    </lineage>
</organism>
<feature type="domain" description="Glycosyl transferase family 1" evidence="3">
    <location>
        <begin position="171"/>
        <end position="334"/>
    </location>
</feature>
<dbReference type="Pfam" id="PF00534">
    <property type="entry name" value="Glycos_transf_1"/>
    <property type="match status" value="1"/>
</dbReference>
<dbReference type="SUPFAM" id="SSF53756">
    <property type="entry name" value="UDP-Glycosyltransferase/glycogen phosphorylase"/>
    <property type="match status" value="1"/>
</dbReference>
<dbReference type="Gene3D" id="3.40.50.2000">
    <property type="entry name" value="Glycogen Phosphorylase B"/>
    <property type="match status" value="2"/>
</dbReference>
<dbReference type="InterPro" id="IPR001296">
    <property type="entry name" value="Glyco_trans_1"/>
</dbReference>
<sequence length="359" mass="40185">MIRNPLSLQIIASRELGGAERWFIRFSRALAAQGAPAELAIRRASGLDGLDLGSLPVHRLPFRTTWDPFSRLAVARLIRRLRPAIVQTYMGRATRLTHLPERSGAIHLARLGGYYEPGPYRHAHGWIGNTKGLCDWMIRQGLSAERVHHIYNFAEPARPVASEAVAARRALHGIPDDAWVLMTLGRFVPVKGLSHLIDALSRLPETIAGRPLRLVMAGDGPLAERLRQQARQSDQERRIVWAGWQIDPAPYFQMADLVVFPSLDAETLGNVILEAWSWGRPLVTTRFRGAREIARHGEDAWCVPCEDDRALAQGIAHLLSDESLMKALVARGAERVAQDFSATTIMDQYLELYRQLARV</sequence>
<evidence type="ECO:0000313" key="5">
    <source>
        <dbReference type="EMBL" id="TCT20085.1"/>
    </source>
</evidence>
<dbReference type="GO" id="GO:1901135">
    <property type="term" value="P:carbohydrate derivative metabolic process"/>
    <property type="evidence" value="ECO:0007669"/>
    <property type="project" value="UniProtKB-ARBA"/>
</dbReference>
<dbReference type="Proteomes" id="UP000295717">
    <property type="component" value="Unassembled WGS sequence"/>
</dbReference>
<dbReference type="Pfam" id="PF13439">
    <property type="entry name" value="Glyco_transf_4"/>
    <property type="match status" value="1"/>
</dbReference>
<dbReference type="CDD" id="cd03811">
    <property type="entry name" value="GT4_GT28_WabH-like"/>
    <property type="match status" value="1"/>
</dbReference>
<gene>
    <name evidence="5" type="ORF">EDC35_1069</name>
</gene>